<gene>
    <name evidence="8" type="ORF">BD833_108199</name>
</gene>
<dbReference type="PANTHER" id="PTHR43133:SF50">
    <property type="entry name" value="ECF RNA POLYMERASE SIGMA FACTOR SIGM"/>
    <property type="match status" value="1"/>
</dbReference>
<comment type="similarity">
    <text evidence="1">Belongs to the sigma-70 factor family. ECF subfamily.</text>
</comment>
<dbReference type="Gene3D" id="1.10.10.10">
    <property type="entry name" value="Winged helix-like DNA-binding domain superfamily/Winged helix DNA-binding domain"/>
    <property type="match status" value="1"/>
</dbReference>
<keyword evidence="3" id="KW-0731">Sigma factor</keyword>
<evidence type="ECO:0000256" key="5">
    <source>
        <dbReference type="ARBA" id="ARBA00023163"/>
    </source>
</evidence>
<keyword evidence="5" id="KW-0804">Transcription</keyword>
<keyword evidence="2" id="KW-0805">Transcription regulation</keyword>
<dbReference type="GO" id="GO:0003677">
    <property type="term" value="F:DNA binding"/>
    <property type="evidence" value="ECO:0007669"/>
    <property type="project" value="UniProtKB-KW"/>
</dbReference>
<dbReference type="Pfam" id="PF04542">
    <property type="entry name" value="Sigma70_r2"/>
    <property type="match status" value="1"/>
</dbReference>
<comment type="caution">
    <text evidence="8">The sequence shown here is derived from an EMBL/GenBank/DDBJ whole genome shotgun (WGS) entry which is preliminary data.</text>
</comment>
<dbReference type="InterPro" id="IPR013324">
    <property type="entry name" value="RNA_pol_sigma_r3/r4-like"/>
</dbReference>
<dbReference type="SUPFAM" id="SSF88946">
    <property type="entry name" value="Sigma2 domain of RNA polymerase sigma factors"/>
    <property type="match status" value="1"/>
</dbReference>
<dbReference type="PANTHER" id="PTHR43133">
    <property type="entry name" value="RNA POLYMERASE ECF-TYPE SIGMA FACTO"/>
    <property type="match status" value="1"/>
</dbReference>
<dbReference type="Pfam" id="PF04545">
    <property type="entry name" value="Sigma70_r4"/>
    <property type="match status" value="1"/>
</dbReference>
<dbReference type="GO" id="GO:0016987">
    <property type="term" value="F:sigma factor activity"/>
    <property type="evidence" value="ECO:0007669"/>
    <property type="project" value="UniProtKB-KW"/>
</dbReference>
<keyword evidence="4" id="KW-0238">DNA-binding</keyword>
<feature type="region of interest" description="Disordered" evidence="6">
    <location>
        <begin position="146"/>
        <end position="177"/>
    </location>
</feature>
<dbReference type="InterPro" id="IPR014325">
    <property type="entry name" value="RNA_pol_sigma-E_actinobac"/>
</dbReference>
<dbReference type="InterPro" id="IPR007627">
    <property type="entry name" value="RNA_pol_sigma70_r2"/>
</dbReference>
<dbReference type="GO" id="GO:0006352">
    <property type="term" value="P:DNA-templated transcription initiation"/>
    <property type="evidence" value="ECO:0007669"/>
    <property type="project" value="InterPro"/>
</dbReference>
<feature type="domain" description="HTH luxR-type" evidence="7">
    <location>
        <begin position="114"/>
        <end position="172"/>
    </location>
</feature>
<dbReference type="EMBL" id="VNHW01000008">
    <property type="protein sequence ID" value="TYP86913.1"/>
    <property type="molecule type" value="Genomic_DNA"/>
</dbReference>
<evidence type="ECO:0000259" key="7">
    <source>
        <dbReference type="SMART" id="SM00421"/>
    </source>
</evidence>
<protein>
    <submittedName>
        <fullName evidence="8">RNA polymerase sigma-70 factor (Sigma-E family)</fullName>
    </submittedName>
</protein>
<evidence type="ECO:0000313" key="9">
    <source>
        <dbReference type="Proteomes" id="UP000322499"/>
    </source>
</evidence>
<dbReference type="InterPro" id="IPR014284">
    <property type="entry name" value="RNA_pol_sigma-70_dom"/>
</dbReference>
<keyword evidence="9" id="KW-1185">Reference proteome</keyword>
<dbReference type="InterPro" id="IPR039425">
    <property type="entry name" value="RNA_pol_sigma-70-like"/>
</dbReference>
<reference evidence="8 9" key="1">
    <citation type="submission" date="2019-07" db="EMBL/GenBank/DDBJ databases">
        <title>Genomic Encyclopedia of Archaeal and Bacterial Type Strains, Phase II (KMG-II): from individual species to whole genera.</title>
        <authorList>
            <person name="Goeker M."/>
        </authorList>
    </citation>
    <scope>NUCLEOTIDE SEQUENCE [LARGE SCALE GENOMIC DNA]</scope>
    <source>
        <strain evidence="8 9">DSM 46842</strain>
    </source>
</reference>
<organism evidence="8 9">
    <name type="scientific">Blastococcus xanthinilyticus</name>
    <dbReference type="NCBI Taxonomy" id="1564164"/>
    <lineage>
        <taxon>Bacteria</taxon>
        <taxon>Bacillati</taxon>
        <taxon>Actinomycetota</taxon>
        <taxon>Actinomycetes</taxon>
        <taxon>Geodermatophilales</taxon>
        <taxon>Geodermatophilaceae</taxon>
        <taxon>Blastococcus</taxon>
    </lineage>
</organism>
<dbReference type="InterPro" id="IPR036388">
    <property type="entry name" value="WH-like_DNA-bd_sf"/>
</dbReference>
<evidence type="ECO:0000256" key="4">
    <source>
        <dbReference type="ARBA" id="ARBA00023125"/>
    </source>
</evidence>
<dbReference type="Proteomes" id="UP000322499">
    <property type="component" value="Unassembled WGS sequence"/>
</dbReference>
<dbReference type="SUPFAM" id="SSF88659">
    <property type="entry name" value="Sigma3 and sigma4 domains of RNA polymerase sigma factors"/>
    <property type="match status" value="1"/>
</dbReference>
<dbReference type="NCBIfam" id="TIGR02937">
    <property type="entry name" value="sigma70-ECF"/>
    <property type="match status" value="1"/>
</dbReference>
<dbReference type="SMART" id="SM00421">
    <property type="entry name" value="HTH_LUXR"/>
    <property type="match status" value="1"/>
</dbReference>
<dbReference type="InterPro" id="IPR000792">
    <property type="entry name" value="Tscrpt_reg_LuxR_C"/>
</dbReference>
<evidence type="ECO:0000256" key="3">
    <source>
        <dbReference type="ARBA" id="ARBA00023082"/>
    </source>
</evidence>
<dbReference type="InterPro" id="IPR007630">
    <property type="entry name" value="RNA_pol_sigma70_r4"/>
</dbReference>
<feature type="region of interest" description="Disordered" evidence="6">
    <location>
        <begin position="85"/>
        <end position="104"/>
    </location>
</feature>
<evidence type="ECO:0000313" key="8">
    <source>
        <dbReference type="EMBL" id="TYP86913.1"/>
    </source>
</evidence>
<name>A0A5S5CT69_9ACTN</name>
<dbReference type="Gene3D" id="1.10.1740.10">
    <property type="match status" value="1"/>
</dbReference>
<dbReference type="InterPro" id="IPR013325">
    <property type="entry name" value="RNA_pol_sigma_r2"/>
</dbReference>
<evidence type="ECO:0000256" key="1">
    <source>
        <dbReference type="ARBA" id="ARBA00010641"/>
    </source>
</evidence>
<proteinExistence type="inferred from homology"/>
<sequence>MELPGDRASREFTAFAEEHGARLLRAAEYLTGDRHSAQDLVQTALTKVFVAWSAARRGNTYAYARRVLVNAHTDTWRRRRWREDLTDRPDDRPGGAQVDHAQWASDRDELTRALSVLTERERAIVVLRYGEDMAERDVARTLGVSTGTVKSTTSRALGKLRAHSETSDPKEHDHAQR</sequence>
<feature type="compositionally biased region" description="Basic and acidic residues" evidence="6">
    <location>
        <begin position="162"/>
        <end position="177"/>
    </location>
</feature>
<evidence type="ECO:0000256" key="2">
    <source>
        <dbReference type="ARBA" id="ARBA00023015"/>
    </source>
</evidence>
<evidence type="ECO:0000256" key="6">
    <source>
        <dbReference type="SAM" id="MobiDB-lite"/>
    </source>
</evidence>
<dbReference type="AlphaFoldDB" id="A0A5S5CT69"/>
<dbReference type="CDD" id="cd06171">
    <property type="entry name" value="Sigma70_r4"/>
    <property type="match status" value="1"/>
</dbReference>
<accession>A0A5S5CT69</accession>
<dbReference type="NCBIfam" id="TIGR02983">
    <property type="entry name" value="SigE-fam_strep"/>
    <property type="match status" value="1"/>
</dbReference>